<dbReference type="FunFam" id="2.170.300.10:FF:000026">
    <property type="entry name" value="laminin subunit alpha-2 isoform X2"/>
    <property type="match status" value="1"/>
</dbReference>
<dbReference type="GO" id="GO:0002009">
    <property type="term" value="P:morphogenesis of an epithelium"/>
    <property type="evidence" value="ECO:0007669"/>
    <property type="project" value="UniProtKB-ARBA"/>
</dbReference>
<evidence type="ECO:0000256" key="2">
    <source>
        <dbReference type="ARBA" id="ARBA00004302"/>
    </source>
</evidence>
<evidence type="ECO:0000256" key="18">
    <source>
        <dbReference type="ARBA" id="ARBA00079116"/>
    </source>
</evidence>
<dbReference type="Gene3D" id="2.10.25.10">
    <property type="entry name" value="Laminin"/>
    <property type="match status" value="13"/>
</dbReference>
<accession>A0AAV1H857</accession>
<keyword evidence="10 22" id="KW-0175">Coiled coil</keyword>
<dbReference type="GO" id="GO:0005576">
    <property type="term" value="C:extracellular region"/>
    <property type="evidence" value="ECO:0007669"/>
    <property type="project" value="UniProtKB-ARBA"/>
</dbReference>
<dbReference type="PANTHER" id="PTHR10574">
    <property type="entry name" value="NETRIN/LAMININ-RELATED"/>
    <property type="match status" value="1"/>
</dbReference>
<dbReference type="Gene3D" id="2.170.300.10">
    <property type="entry name" value="Tie2 ligand-binding domain superfamily"/>
    <property type="match status" value="1"/>
</dbReference>
<reference evidence="28" key="1">
    <citation type="submission" date="2023-08" db="EMBL/GenBank/DDBJ databases">
        <authorList>
            <person name="Alioto T."/>
            <person name="Alioto T."/>
            <person name="Gomez Garrido J."/>
        </authorList>
    </citation>
    <scope>NUCLEOTIDE SEQUENCE</scope>
</reference>
<keyword evidence="29" id="KW-1185">Reference proteome</keyword>
<evidence type="ECO:0000256" key="12">
    <source>
        <dbReference type="ARBA" id="ARBA00023180"/>
    </source>
</evidence>
<feature type="domain" description="Laminin EGF-like" evidence="25">
    <location>
        <begin position="731"/>
        <end position="779"/>
    </location>
</feature>
<keyword evidence="6 23" id="KW-0732">Signal</keyword>
<dbReference type="Pfam" id="PF00052">
    <property type="entry name" value="Laminin_B"/>
    <property type="match status" value="2"/>
</dbReference>
<dbReference type="PRINTS" id="PR00011">
    <property type="entry name" value="EGFLAMININ"/>
</dbReference>
<evidence type="ECO:0000256" key="20">
    <source>
        <dbReference type="PROSITE-ProRule" id="PRU00122"/>
    </source>
</evidence>
<evidence type="ECO:0000259" key="27">
    <source>
        <dbReference type="PROSITE" id="PS51117"/>
    </source>
</evidence>
<dbReference type="SMART" id="SM00282">
    <property type="entry name" value="LamG"/>
    <property type="match status" value="5"/>
</dbReference>
<feature type="disulfide bond" evidence="21">
    <location>
        <begin position="940"/>
        <end position="952"/>
    </location>
</feature>
<feature type="domain" description="Laminin EGF-like" evidence="25">
    <location>
        <begin position="987"/>
        <end position="1032"/>
    </location>
</feature>
<feature type="disulfide bond" evidence="21">
    <location>
        <begin position="1410"/>
        <end position="1419"/>
    </location>
</feature>
<dbReference type="GO" id="GO:0009887">
    <property type="term" value="P:animal organ morphogenesis"/>
    <property type="evidence" value="ECO:0007669"/>
    <property type="project" value="TreeGrafter"/>
</dbReference>
<dbReference type="Pfam" id="PF02210">
    <property type="entry name" value="Laminin_G_2"/>
    <property type="match status" value="2"/>
</dbReference>
<keyword evidence="9" id="KW-0130">Cell adhesion</keyword>
<feature type="disulfide bond" evidence="21">
    <location>
        <begin position="874"/>
        <end position="888"/>
    </location>
</feature>
<dbReference type="PROSITE" id="PS51117">
    <property type="entry name" value="LAMININ_NTER"/>
    <property type="match status" value="1"/>
</dbReference>
<feature type="domain" description="Laminin EGF-like" evidence="25">
    <location>
        <begin position="1033"/>
        <end position="1077"/>
    </location>
</feature>
<dbReference type="GO" id="GO:0048732">
    <property type="term" value="P:gland development"/>
    <property type="evidence" value="ECO:0007669"/>
    <property type="project" value="UniProtKB-ARBA"/>
</dbReference>
<dbReference type="SMART" id="SM01411">
    <property type="entry name" value="Ephrin_rec_like"/>
    <property type="match status" value="3"/>
</dbReference>
<feature type="disulfide bond" evidence="21">
    <location>
        <begin position="1078"/>
        <end position="1090"/>
    </location>
</feature>
<dbReference type="PROSITE" id="PS50025">
    <property type="entry name" value="LAM_G_DOMAIN"/>
    <property type="match status" value="5"/>
</dbReference>
<dbReference type="InterPro" id="IPR000034">
    <property type="entry name" value="Laminin_IV"/>
</dbReference>
<dbReference type="PROSITE" id="PS01248">
    <property type="entry name" value="EGF_LAM_1"/>
    <property type="match status" value="7"/>
</dbReference>
<feature type="disulfide bond" evidence="21">
    <location>
        <begin position="912"/>
        <end position="921"/>
    </location>
</feature>
<dbReference type="InterPro" id="IPR000742">
    <property type="entry name" value="EGF"/>
</dbReference>
<dbReference type="FunFam" id="2.60.120.260:FF:000017">
    <property type="entry name" value="Laminin subunit alpha 2"/>
    <property type="match status" value="1"/>
</dbReference>
<feature type="domain" description="Laminin G" evidence="24">
    <location>
        <begin position="2717"/>
        <end position="2886"/>
    </location>
</feature>
<name>A0AAV1H857_XYRNO</name>
<dbReference type="PANTHER" id="PTHR10574:SF409">
    <property type="entry name" value="LAMININ SUBUNIT ALPHA-1"/>
    <property type="match status" value="1"/>
</dbReference>
<evidence type="ECO:0000256" key="15">
    <source>
        <dbReference type="ARBA" id="ARBA00072594"/>
    </source>
</evidence>
<feature type="disulfide bond" evidence="21">
    <location>
        <begin position="960"/>
        <end position="969"/>
    </location>
</feature>
<comment type="function">
    <text evidence="1">Binding to cells via a high affinity receptor, laminin is thought to mediate the attachment, migration and organization of cells into tissues during embryonic development by interacting with other extracellular matrix components.</text>
</comment>
<keyword evidence="5" id="KW-0597">Phosphoprotein</keyword>
<evidence type="ECO:0000256" key="16">
    <source>
        <dbReference type="ARBA" id="ARBA00075127"/>
    </source>
</evidence>
<dbReference type="Proteomes" id="UP001178508">
    <property type="component" value="Chromosome 20"/>
</dbReference>
<dbReference type="GO" id="GO:0030155">
    <property type="term" value="P:regulation of cell adhesion"/>
    <property type="evidence" value="ECO:0007669"/>
    <property type="project" value="InterPro"/>
</dbReference>
<dbReference type="Pfam" id="PF06008">
    <property type="entry name" value="Laminin_I"/>
    <property type="match status" value="1"/>
</dbReference>
<feature type="domain" description="Laminin IV type A" evidence="26">
    <location>
        <begin position="505"/>
        <end position="697"/>
    </location>
</feature>
<feature type="signal peptide" evidence="23">
    <location>
        <begin position="1"/>
        <end position="15"/>
    </location>
</feature>
<dbReference type="Pfam" id="PF00054">
    <property type="entry name" value="Laminin_G_1"/>
    <property type="match status" value="3"/>
</dbReference>
<dbReference type="PROSITE" id="PS51115">
    <property type="entry name" value="LAMININ_IVA"/>
    <property type="match status" value="2"/>
</dbReference>
<sequence length="3071" mass="332629">MKLLLLLLLMERVAAQQRGLFPAILNLASNAVISSNATCGDPEPEVYCKLVEHVPGRRIKNPHCPKCDANSVLSKERHPITNAIDGTNQWWQSPSIKNGQQFHWVTITLDLKQIFQVAYVIIKAANSPRPGNWILERSLDGVTFDPWQYYALSDTECLSRYNVTPRLGPPTYKRDTEVICTSYYSKLNPLEHGEIHTSLINGRPGADDLTSDLLNFTSARYIRLRLQRIRTLNADLMTLSTRDPRDIDPIVTRRYYYSIKDISVGGMCICYGHAQSCPLDPVSKKLQCVCEHNTCGESCNECCPGYHQQPWQPGTISEGNTCEKCNCHNKAVDCFYNQTVSDLSLSLNTRGVRRGGGVCIECQQHTAGINCETCADGYYRPAEVSPYSDSPCSECNCDLRGSESSVCSRDDTHTGVTAGQCVCKEGFAGRQCDRCAFGYRDFPHCVRCECNLSGSTNSDPCSPCICKVNVMGAHCDLCKPGYYNLQESNPLGCTDCFCFGVSDVCESSAWSTAQIHHADALLRLTHSPNTHSVVHGNELPVLRNVSSGHAHQQVLSWEAPKSFLGNKLVSYGGFLNFTLVYDIPLDNEDHSLPAHCDVIIEGNGQRVHLLPRVLAFLSPLAEQSVAVAVVPNGFAEVQTGRRITRDDLLSILADVSALRVEVRLNASADGPVHLRHLSLDVADPVSISGGQAVAVEMCECPWGYSGTSCEACLPGFYRVGGVLFGGNCLQCECNDHATECDSDGVCLGCTHNTTGPHCDQCLPGFYGDPTEGTAGDCQVCPCPLKEPSNSFSPTCMLEPSGQVSCDQCQEGYTGRNCERCASGFYGNPQVLGGTCVRCECNGNVDIREAGHCDTVTGECLRCLGNTFGRHCEVCQPGYYGDAVHAKNCQECSCDVSGAFSSVCDVTTGQCLCKENVTGRTCDRCQFGFFGLQSGRGCQACGCNQSGSLSESCDEQGRCHCAEGVAGDKCDRCSRGFYGYSANGCKACNCDLTGGNCDPESGKCICPAHTEGDTCDRCETGYWGHDLTTGCKPCSCSSGSFAPQCDLANGQCPCKEGFSGRSCDQCAPGYYGYPECLACGCDIAGTDEKFCNTTLGVCDCGHTGQCVCKAGVSGRHCEECVSGWFALSADGCSPCFCSGLSSDCEETGGLFRAPITLAPSPPLLPLVSQSNLRGVVSGVFLSGGEMLLDTRHLNTSGLAGPLYWRLPRQFEGEQMMSYGGILSYVITFYAEDGAGLSNQEPQVMMRGGTLRKLVIYTDMVAPDNGIKTKHDIRMTEHKWKYFNSVSDKSVTRSDFLSVINNLEYIAIKASYGTTLLQSRISNITMETALGAESLGDPESDVGVARHIESCICPLGYAGLSCQDCAAGFFHQPAAELSSQSLKSLFVRPCVPCRCNNHSGSCDPETGDCQDCQHNTTGRGCELCAPGYYGNVSGSISDCSLCACPRQDNSFSPTCVAEGAFGDFRCTACQEGYEGRYCERCSVGYYGNPSLPGGVCSRCTCSGWGSLQPLCDTLTGQCDCKAGVKGQSCDQCEERHVLEAGECVSCDDECSGVLLDDLEKVHNYFLSVNLSSVAMAPYSQLVMLENRTREFKVALSPNTSVTLRLSRVEDELSHVTSDLSALMQQVTDLTNNLEKVSTSTTNSISQSAQLLESISNLQDNIQVLQREAETLNQTTVEELDSANQTRFLEEVESMLDIVRAVNLTDANITANQELSLSESLLHSLQQDIVSYRAGLDDRLRPLSASLSDGGETLQFVHKQLSEAATRNKETHTLLNNAHTLLHTHQSLHQNLSAECVSADGVMEDAQLLLEDTISITQELTNTTTVEEFSGQLDQWRPLLRKQVDGLVVGLKKTDALENVYRAESHAHQLQSHSQSLHSLLSSVWNVSQNGSRLVQLDSDIRQRVNSAQQVALIAHNAASAALNMSVQSEQLLSEEGGAKLNISSAVLEESRRLNRTAEELRLNVSMVTNRLGLVRESLRNSSLLLRQPITELLGLSNDSAAMLEQSQLQAAAVRSDLQEALQRLNALRQQLQVSSSVVENTNVTVRETNQLVTDSHSAANEAQRKLEEAGHRTERLMDRIKPLSMLGENLSRNLSDIRELINQARKQAASIKVAVQADRDCVRSYRPQIESTNFNTLSLTLKTDSPDNLLFYLGSNSTADFMAVEMHDGKVSLLWDLGSGGTRLEFPGLDISNNRWTRINATRFGTKTSLSVYQLESEAAPLPAVTATSPGPSQVLDINENSVIHIGGRSTHTQTPPLLRSSTFQGCVGEAFLNERNIGLWNYVSREGSCGGCFSSPQMEETSFHFDGSGFSVVQKSLRATSTSIVLLFKTLSPGGLLLYLSSNNTRDFLSIELVEGRVRLTFDLGSGALILTSNKKYNTGVWYKITLQRSKRKGYLSIMAADQSSEKEVLEAESPGTASDLNRSDLDPIYIGGLPASRPIRRQVVSRSYMGCIKNVEIARSNFDLLRDAYGVRKGCVLEAVRSVSLLTGGFVQIAPRSFSQEAELLFSFSSKNQSGVLLAALSDTHKQHFLSVHLVSGALEAELGDVGGASRKVMLVKPDGTSFSDGKKHSVIITINKKSLSMQVDEEQTKSVSLSPGGFSRLSQSSLFIGGIPLGEESRLPIRLQEVSRLFRGCIQHLVVGGVLVDLSEAVKYEGAELDSCLLEEKVRGAVLPDDTEIEPTPDPTYIPSAPPTHLSAFTPGVLTCVSEVEPTFLPSAAQFGLSKHSHMTFRINPSTVKRSVSLRLSLRSRALDGLIALLSDAKQNDFIVLRLAGGRLIMSADLGKGPASITSSVAVNDGAWHTVSAELARRTLSVSVDGSSPDSAQVKGNLLDVEDRLYLGGLPHTHTSRRINVSSSFSGCLRSASLNGAVLDLSKPTSKHDVTSCFSNDQTGSYFNGSGYATLMRDGYKVGSDLSVSLEFRTSQSEGVFFGISSAKVDAIGLEMVNGQVAFNVNNGAGRVSVRSIGHMLCDGRWHRLLARKTKHTLTLSVDGRSYTTANPYPQSTSAETNNPIYLGGYPEGVKQNCLSINSRFRGCLRNLQIIKSHLSGALTLSSAHFLLGVTPNSCPAA</sequence>
<keyword evidence="3" id="KW-0964">Secreted</keyword>
<evidence type="ECO:0000256" key="19">
    <source>
        <dbReference type="ARBA" id="ARBA00082020"/>
    </source>
</evidence>
<evidence type="ECO:0000256" key="21">
    <source>
        <dbReference type="PROSITE-ProRule" id="PRU00460"/>
    </source>
</evidence>
<feature type="domain" description="Laminin EGF-like" evidence="25">
    <location>
        <begin position="1497"/>
        <end position="1543"/>
    </location>
</feature>
<dbReference type="FunFam" id="2.10.25.10:FF:000069">
    <property type="entry name" value="Laminin subunit alpha 1"/>
    <property type="match status" value="1"/>
</dbReference>
<dbReference type="FunFam" id="2.10.25.10:FF:000188">
    <property type="entry name" value="Laminin subunit gamma 2"/>
    <property type="match status" value="1"/>
</dbReference>
<dbReference type="GO" id="GO:0007155">
    <property type="term" value="P:cell adhesion"/>
    <property type="evidence" value="ECO:0007669"/>
    <property type="project" value="UniProtKB-KW"/>
</dbReference>
<dbReference type="FunFam" id="2.10.25.10:FF:000094">
    <property type="entry name" value="Laminin subunit alpha-2"/>
    <property type="match status" value="1"/>
</dbReference>
<dbReference type="SMART" id="SM00180">
    <property type="entry name" value="EGF_Lam"/>
    <property type="match status" value="15"/>
</dbReference>
<dbReference type="GO" id="GO:0035239">
    <property type="term" value="P:tube morphogenesis"/>
    <property type="evidence" value="ECO:0007669"/>
    <property type="project" value="UniProtKB-ARBA"/>
</dbReference>
<feature type="disulfide bond" evidence="21">
    <location>
        <begin position="1053"/>
        <end position="1062"/>
    </location>
</feature>
<dbReference type="Pfam" id="PF06009">
    <property type="entry name" value="Laminin_II"/>
    <property type="match status" value="1"/>
</dbReference>
<dbReference type="FunFam" id="2.10.25.10:FF:000454">
    <property type="entry name" value="Laminin subunit alpha 1"/>
    <property type="match status" value="1"/>
</dbReference>
<comment type="subunit">
    <text evidence="14">Laminin is a complex glycoprotein, consisting of three different polypeptide chains (alpha, beta, gamma), which are bound to each other by disulfide bonds into a cross-shaped molecule comprising one long and three short arms with globules at each end. Alpha-1 is a subunit of laminin-1 (laminin-111 or EHS laminin) and laminin-3 (laminin-121 or S-laminin).</text>
</comment>
<dbReference type="SMART" id="SM00181">
    <property type="entry name" value="EGF"/>
    <property type="match status" value="12"/>
</dbReference>
<dbReference type="GO" id="GO:0060541">
    <property type="term" value="P:respiratory system development"/>
    <property type="evidence" value="ECO:0007669"/>
    <property type="project" value="UniProtKB-ARBA"/>
</dbReference>
<dbReference type="Gene3D" id="2.60.120.260">
    <property type="entry name" value="Galactose-binding domain-like"/>
    <property type="match status" value="1"/>
</dbReference>
<dbReference type="CDD" id="cd00055">
    <property type="entry name" value="EGF_Lam"/>
    <property type="match status" value="15"/>
</dbReference>
<dbReference type="GO" id="GO:0031175">
    <property type="term" value="P:neuron projection development"/>
    <property type="evidence" value="ECO:0007669"/>
    <property type="project" value="UniProtKB-ARBA"/>
</dbReference>
<feature type="domain" description="Laminin IV type A" evidence="26">
    <location>
        <begin position="1118"/>
        <end position="1348"/>
    </location>
</feature>
<dbReference type="Pfam" id="PF24973">
    <property type="entry name" value="EGF_LMN_ATRN"/>
    <property type="match status" value="2"/>
</dbReference>
<dbReference type="Pfam" id="PF00053">
    <property type="entry name" value="EGF_laminin"/>
    <property type="match status" value="15"/>
</dbReference>
<feature type="domain" description="Laminin EGF-like" evidence="25">
    <location>
        <begin position="940"/>
        <end position="986"/>
    </location>
</feature>
<dbReference type="InterPro" id="IPR009254">
    <property type="entry name" value="Laminin_aI"/>
</dbReference>
<dbReference type="InterPro" id="IPR048287">
    <property type="entry name" value="TSPN-like_N"/>
</dbReference>
<keyword evidence="12" id="KW-0325">Glycoprotein</keyword>
<feature type="disulfide bond" evidence="21">
    <location>
        <begin position="466"/>
        <end position="475"/>
    </location>
</feature>
<dbReference type="FunFam" id="2.10.25.10:FF:000082">
    <property type="entry name" value="Laminin subunit alpha 1"/>
    <property type="match status" value="1"/>
</dbReference>
<evidence type="ECO:0000256" key="14">
    <source>
        <dbReference type="ARBA" id="ARBA00065595"/>
    </source>
</evidence>
<feature type="disulfide bond" evidence="21">
    <location>
        <begin position="808"/>
        <end position="817"/>
    </location>
</feature>
<evidence type="ECO:0000256" key="6">
    <source>
        <dbReference type="ARBA" id="ARBA00022729"/>
    </source>
</evidence>
<evidence type="ECO:0000256" key="7">
    <source>
        <dbReference type="ARBA" id="ARBA00022737"/>
    </source>
</evidence>
<evidence type="ECO:0000256" key="13">
    <source>
        <dbReference type="ARBA" id="ARBA00023292"/>
    </source>
</evidence>
<feature type="disulfide bond" evidence="21">
    <location>
        <begin position="1499"/>
        <end position="1516"/>
    </location>
</feature>
<dbReference type="GO" id="GO:0043256">
    <property type="term" value="C:laminin complex"/>
    <property type="evidence" value="ECO:0007669"/>
    <property type="project" value="UniProtKB-ARBA"/>
</dbReference>
<evidence type="ECO:0000256" key="8">
    <source>
        <dbReference type="ARBA" id="ARBA00022869"/>
    </source>
</evidence>
<feature type="disulfide bond" evidence="21">
    <location>
        <begin position="749"/>
        <end position="758"/>
    </location>
</feature>
<dbReference type="GO" id="GO:0030334">
    <property type="term" value="P:regulation of cell migration"/>
    <property type="evidence" value="ECO:0007669"/>
    <property type="project" value="InterPro"/>
</dbReference>
<dbReference type="CDD" id="cd00110">
    <property type="entry name" value="LamG"/>
    <property type="match status" value="5"/>
</dbReference>
<feature type="disulfide bond" evidence="21">
    <location>
        <begin position="1005"/>
        <end position="1014"/>
    </location>
</feature>
<comment type="subcellular location">
    <subcellularLocation>
        <location evidence="2">Secreted</location>
        <location evidence="2">Extracellular space</location>
        <location evidence="2">Extracellular matrix</location>
        <location evidence="2">Basement membrane</location>
    </subcellularLocation>
</comment>
<feature type="domain" description="Laminin G" evidence="24">
    <location>
        <begin position="2891"/>
        <end position="3068"/>
    </location>
</feature>
<comment type="caution">
    <text evidence="21">Lacks conserved residue(s) required for the propagation of feature annotation.</text>
</comment>
<feature type="disulfide bond" evidence="21">
    <location>
        <begin position="1518"/>
        <end position="1527"/>
    </location>
</feature>
<feature type="domain" description="Laminin EGF-like" evidence="25">
    <location>
        <begin position="838"/>
        <end position="890"/>
    </location>
</feature>
<evidence type="ECO:0000256" key="1">
    <source>
        <dbReference type="ARBA" id="ARBA00002418"/>
    </source>
</evidence>
<dbReference type="EMBL" id="OY660883">
    <property type="protein sequence ID" value="CAJ1081614.1"/>
    <property type="molecule type" value="Genomic_DNA"/>
</dbReference>
<feature type="domain" description="Laminin G" evidence="24">
    <location>
        <begin position="2110"/>
        <end position="2291"/>
    </location>
</feature>
<feature type="coiled-coil region" evidence="22">
    <location>
        <begin position="2001"/>
        <end position="2105"/>
    </location>
</feature>
<organism evidence="28 29">
    <name type="scientific">Xyrichtys novacula</name>
    <name type="common">Pearly razorfish</name>
    <name type="synonym">Hemipteronotus novacula</name>
    <dbReference type="NCBI Taxonomy" id="13765"/>
    <lineage>
        <taxon>Eukaryota</taxon>
        <taxon>Metazoa</taxon>
        <taxon>Chordata</taxon>
        <taxon>Craniata</taxon>
        <taxon>Vertebrata</taxon>
        <taxon>Euteleostomi</taxon>
        <taxon>Actinopterygii</taxon>
        <taxon>Neopterygii</taxon>
        <taxon>Teleostei</taxon>
        <taxon>Neoteleostei</taxon>
        <taxon>Acanthomorphata</taxon>
        <taxon>Eupercaria</taxon>
        <taxon>Labriformes</taxon>
        <taxon>Labridae</taxon>
        <taxon>Xyrichtys</taxon>
    </lineage>
</organism>
<protein>
    <recommendedName>
        <fullName evidence="15">Laminin subunit alpha-1</fullName>
    </recommendedName>
    <alternativeName>
        <fullName evidence="19">Laminin A chain</fullName>
    </alternativeName>
    <alternativeName>
        <fullName evidence="17">Laminin-1 subunit alpha</fullName>
    </alternativeName>
    <alternativeName>
        <fullName evidence="18">Laminin-3 subunit alpha</fullName>
    </alternativeName>
    <alternativeName>
        <fullName evidence="16">S-laminin subunit alpha</fullName>
    </alternativeName>
</protein>
<feature type="disulfide bond" evidence="21">
    <location>
        <begin position="891"/>
        <end position="903"/>
    </location>
</feature>
<dbReference type="InterPro" id="IPR013320">
    <property type="entry name" value="ConA-like_dom_sf"/>
</dbReference>
<dbReference type="FunFam" id="2.10.25.10:FF:000189">
    <property type="entry name" value="Laminin subunit alpha 2"/>
    <property type="match status" value="1"/>
</dbReference>
<dbReference type="FunFam" id="2.10.25.10:FF:000065">
    <property type="entry name" value="Laminin subunit beta 1"/>
    <property type="match status" value="1"/>
</dbReference>
<evidence type="ECO:0000256" key="10">
    <source>
        <dbReference type="ARBA" id="ARBA00023054"/>
    </source>
</evidence>
<feature type="coiled-coil region" evidence="22">
    <location>
        <begin position="1603"/>
        <end position="1672"/>
    </location>
</feature>
<dbReference type="SMART" id="SM00136">
    <property type="entry name" value="LamNT"/>
    <property type="match status" value="1"/>
</dbReference>
<evidence type="ECO:0000259" key="24">
    <source>
        <dbReference type="PROSITE" id="PS50025"/>
    </source>
</evidence>
<evidence type="ECO:0000256" key="9">
    <source>
        <dbReference type="ARBA" id="ARBA00022889"/>
    </source>
</evidence>
<dbReference type="PROSITE" id="PS50027">
    <property type="entry name" value="EGF_LAM_2"/>
    <property type="match status" value="13"/>
</dbReference>
<keyword evidence="13 21" id="KW-0424">Laminin EGF-like domain</keyword>
<keyword evidence="4" id="KW-0272">Extracellular matrix</keyword>
<evidence type="ECO:0000256" key="4">
    <source>
        <dbReference type="ARBA" id="ARBA00022530"/>
    </source>
</evidence>
<feature type="domain" description="Laminin G" evidence="24">
    <location>
        <begin position="2480"/>
        <end position="2661"/>
    </location>
</feature>
<feature type="disulfide bond" evidence="21">
    <location>
        <begin position="395"/>
        <end position="407"/>
    </location>
</feature>
<dbReference type="FunFam" id="2.10.25.10:FF:000033">
    <property type="entry name" value="Laminin subunit alpha 2"/>
    <property type="match status" value="1"/>
</dbReference>
<dbReference type="FunFam" id="2.10.25.10:FF:000242">
    <property type="entry name" value="Laminin subunit alpha 1"/>
    <property type="match status" value="1"/>
</dbReference>
<feature type="domain" description="Laminin EGF-like" evidence="25">
    <location>
        <begin position="448"/>
        <end position="495"/>
    </location>
</feature>
<dbReference type="SUPFAM" id="SSF57196">
    <property type="entry name" value="EGF/Laminin"/>
    <property type="match status" value="14"/>
</dbReference>
<dbReference type="FunFam" id="2.10.25.10:FF:000074">
    <property type="entry name" value="Laminin subunit alpha"/>
    <property type="match status" value="1"/>
</dbReference>
<feature type="domain" description="Laminin EGF-like" evidence="25">
    <location>
        <begin position="891"/>
        <end position="939"/>
    </location>
</feature>
<feature type="domain" description="Laminin EGF-like" evidence="25">
    <location>
        <begin position="1391"/>
        <end position="1439"/>
    </location>
</feature>
<evidence type="ECO:0000256" key="23">
    <source>
        <dbReference type="SAM" id="SignalP"/>
    </source>
</evidence>
<dbReference type="InterPro" id="IPR008211">
    <property type="entry name" value="Laminin_N"/>
</dbReference>
<evidence type="ECO:0000256" key="3">
    <source>
        <dbReference type="ARBA" id="ARBA00022525"/>
    </source>
</evidence>
<dbReference type="InterPro" id="IPR056863">
    <property type="entry name" value="LMN_ATRN_NET-like_EGF"/>
</dbReference>
<dbReference type="FunFam" id="2.10.25.10:FF:000051">
    <property type="entry name" value="Laminin subunit alpha 4"/>
    <property type="match status" value="1"/>
</dbReference>
<evidence type="ECO:0000256" key="5">
    <source>
        <dbReference type="ARBA" id="ARBA00022553"/>
    </source>
</evidence>
<feature type="domain" description="Laminin G" evidence="24">
    <location>
        <begin position="2299"/>
        <end position="2475"/>
    </location>
</feature>
<evidence type="ECO:0000259" key="26">
    <source>
        <dbReference type="PROSITE" id="PS51115"/>
    </source>
</evidence>
<evidence type="ECO:0000259" key="25">
    <source>
        <dbReference type="PROSITE" id="PS50027"/>
    </source>
</evidence>
<feature type="disulfide bond" evidence="21">
    <location>
        <begin position="893"/>
        <end position="910"/>
    </location>
</feature>
<gene>
    <name evidence="28" type="ORF">XNOV1_A006798</name>
</gene>
<feature type="disulfide bond" evidence="21">
    <location>
        <begin position="1467"/>
        <end position="1476"/>
    </location>
</feature>
<feature type="disulfide bond" evidence="21">
    <location>
        <begin position="862"/>
        <end position="871"/>
    </location>
</feature>
<feature type="domain" description="Laminin EGF-like" evidence="25">
    <location>
        <begin position="395"/>
        <end position="447"/>
    </location>
</feature>
<evidence type="ECO:0000256" key="11">
    <source>
        <dbReference type="ARBA" id="ARBA00023157"/>
    </source>
</evidence>
<dbReference type="InterPro" id="IPR002049">
    <property type="entry name" value="LE_dom"/>
</dbReference>
<feature type="domain" description="Laminin EGF-like" evidence="25">
    <location>
        <begin position="780"/>
        <end position="837"/>
    </location>
</feature>
<feature type="domain" description="Laminin N-terminal" evidence="27">
    <location>
        <begin position="16"/>
        <end position="267"/>
    </location>
</feature>
<dbReference type="InterPro" id="IPR001791">
    <property type="entry name" value="Laminin_G"/>
</dbReference>
<dbReference type="Pfam" id="PF00055">
    <property type="entry name" value="Laminin_N"/>
    <property type="match status" value="1"/>
</dbReference>
<proteinExistence type="predicted"/>
<evidence type="ECO:0000313" key="28">
    <source>
        <dbReference type="EMBL" id="CAJ1081614.1"/>
    </source>
</evidence>
<dbReference type="SUPFAM" id="SSF49899">
    <property type="entry name" value="Concanavalin A-like lectins/glucanases"/>
    <property type="match status" value="5"/>
</dbReference>
<feature type="disulfide bond" evidence="21">
    <location>
        <begin position="1497"/>
        <end position="1509"/>
    </location>
</feature>
<keyword evidence="11 21" id="KW-1015">Disulfide bond</keyword>
<evidence type="ECO:0000256" key="17">
    <source>
        <dbReference type="ARBA" id="ARBA00078827"/>
    </source>
</evidence>
<keyword evidence="8" id="KW-0084">Basement membrane</keyword>
<dbReference type="GO" id="GO:0005102">
    <property type="term" value="F:signaling receptor binding"/>
    <property type="evidence" value="ECO:0007669"/>
    <property type="project" value="InterPro"/>
</dbReference>
<dbReference type="SMART" id="SM00210">
    <property type="entry name" value="TSPN"/>
    <property type="match status" value="1"/>
</dbReference>
<evidence type="ECO:0000256" key="22">
    <source>
        <dbReference type="SAM" id="Coils"/>
    </source>
</evidence>
<feature type="disulfide bond" evidence="21">
    <location>
        <begin position="1107"/>
        <end position="1116"/>
    </location>
</feature>
<dbReference type="InterPro" id="IPR010307">
    <property type="entry name" value="Laminin_dom_II"/>
</dbReference>
<feature type="domain" description="Laminin EGF-like" evidence="25">
    <location>
        <begin position="1440"/>
        <end position="1496"/>
    </location>
</feature>
<dbReference type="GO" id="GO:0045995">
    <property type="term" value="P:regulation of embryonic development"/>
    <property type="evidence" value="ECO:0007669"/>
    <property type="project" value="InterPro"/>
</dbReference>
<feature type="chain" id="PRO_5044010216" description="Laminin subunit alpha-1" evidence="23">
    <location>
        <begin position="16"/>
        <end position="3071"/>
    </location>
</feature>
<dbReference type="SMART" id="SM00281">
    <property type="entry name" value="LamB"/>
    <property type="match status" value="2"/>
</dbReference>
<dbReference type="Gene3D" id="2.60.120.200">
    <property type="match status" value="5"/>
</dbReference>
<feature type="domain" description="Laminin EGF-like" evidence="25">
    <location>
        <begin position="1078"/>
        <end position="1133"/>
    </location>
</feature>
<evidence type="ECO:0000313" key="29">
    <source>
        <dbReference type="Proteomes" id="UP001178508"/>
    </source>
</evidence>
<keyword evidence="7" id="KW-0677">Repeat</keyword>
<dbReference type="InterPro" id="IPR050440">
    <property type="entry name" value="Laminin/Netrin_ECM"/>
</dbReference>
<feature type="disulfide bond" evidence="20">
    <location>
        <begin position="2634"/>
        <end position="2661"/>
    </location>
</feature>
<dbReference type="GO" id="GO:0030054">
    <property type="term" value="C:cell junction"/>
    <property type="evidence" value="ECO:0007669"/>
    <property type="project" value="UniProtKB-ARBA"/>
</dbReference>
<feature type="disulfide bond" evidence="21">
    <location>
        <begin position="423"/>
        <end position="432"/>
    </location>
</feature>